<organism evidence="3 4">
    <name type="scientific">Gossypium aridum</name>
    <name type="common">American cotton</name>
    <name type="synonym">Erioxylum aridum</name>
    <dbReference type="NCBI Taxonomy" id="34290"/>
    <lineage>
        <taxon>Eukaryota</taxon>
        <taxon>Viridiplantae</taxon>
        <taxon>Streptophyta</taxon>
        <taxon>Embryophyta</taxon>
        <taxon>Tracheophyta</taxon>
        <taxon>Spermatophyta</taxon>
        <taxon>Magnoliopsida</taxon>
        <taxon>eudicotyledons</taxon>
        <taxon>Gunneridae</taxon>
        <taxon>Pentapetalae</taxon>
        <taxon>rosids</taxon>
        <taxon>malvids</taxon>
        <taxon>Malvales</taxon>
        <taxon>Malvaceae</taxon>
        <taxon>Malvoideae</taxon>
        <taxon>Gossypium</taxon>
    </lineage>
</organism>
<name>A0A7J8WQH4_GOSAI</name>
<feature type="chain" id="PRO_5029708080" description="SCP domain-containing protein" evidence="1">
    <location>
        <begin position="17"/>
        <end position="182"/>
    </location>
</feature>
<dbReference type="Pfam" id="PF00188">
    <property type="entry name" value="CAP"/>
    <property type="match status" value="1"/>
</dbReference>
<accession>A0A7J8WQH4</accession>
<dbReference type="PANTHER" id="PTHR10334">
    <property type="entry name" value="CYSTEINE-RICH SECRETORY PROTEIN-RELATED"/>
    <property type="match status" value="1"/>
</dbReference>
<evidence type="ECO:0000313" key="3">
    <source>
        <dbReference type="EMBL" id="MBA0677130.1"/>
    </source>
</evidence>
<evidence type="ECO:0000259" key="2">
    <source>
        <dbReference type="SMART" id="SM00198"/>
    </source>
</evidence>
<dbReference type="SUPFAM" id="SSF55797">
    <property type="entry name" value="PR-1-like"/>
    <property type="match status" value="1"/>
</dbReference>
<feature type="non-terminal residue" evidence="3">
    <location>
        <position position="182"/>
    </location>
</feature>
<dbReference type="Proteomes" id="UP000593577">
    <property type="component" value="Unassembled WGS sequence"/>
</dbReference>
<dbReference type="EMBL" id="JABFAA010000002">
    <property type="protein sequence ID" value="MBA0677130.1"/>
    <property type="molecule type" value="Genomic_DNA"/>
</dbReference>
<dbReference type="InterPro" id="IPR035940">
    <property type="entry name" value="CAP_sf"/>
</dbReference>
<sequence length="182" mass="20387">MLFQLLLSYFLLEILSIKPVSHLARAQISLQDFANAHNVIRAKAGVGPLVWNQTLASYAQNYANKRIGDCKMEPLYGPYTVKTQLKAMVVWSKSVNLGCARAKCANGWVFVICSYDTVGNVEEKGALKKQPLMDCGIPSLVHKEDEEQQCLRMCLRLEVAVKATIHNLHDTGAKEITSWRHL</sequence>
<evidence type="ECO:0000256" key="1">
    <source>
        <dbReference type="SAM" id="SignalP"/>
    </source>
</evidence>
<comment type="caution">
    <text evidence="3">The sequence shown here is derived from an EMBL/GenBank/DDBJ whole genome shotgun (WGS) entry which is preliminary data.</text>
</comment>
<dbReference type="AlphaFoldDB" id="A0A7J8WQH4"/>
<gene>
    <name evidence="3" type="ORF">Goari_018551</name>
</gene>
<dbReference type="SMART" id="SM00198">
    <property type="entry name" value="SCP"/>
    <property type="match status" value="1"/>
</dbReference>
<dbReference type="InterPro" id="IPR014044">
    <property type="entry name" value="CAP_dom"/>
</dbReference>
<feature type="signal peptide" evidence="1">
    <location>
        <begin position="1"/>
        <end position="16"/>
    </location>
</feature>
<dbReference type="InterPro" id="IPR001283">
    <property type="entry name" value="CRISP-related"/>
</dbReference>
<evidence type="ECO:0000313" key="4">
    <source>
        <dbReference type="Proteomes" id="UP000593577"/>
    </source>
</evidence>
<keyword evidence="1" id="KW-0732">Signal</keyword>
<reference evidence="3 4" key="1">
    <citation type="journal article" date="2019" name="Genome Biol. Evol.">
        <title>Insights into the evolution of the New World diploid cottons (Gossypium, subgenus Houzingenia) based on genome sequencing.</title>
        <authorList>
            <person name="Grover C.E."/>
            <person name="Arick M.A. 2nd"/>
            <person name="Thrash A."/>
            <person name="Conover J.L."/>
            <person name="Sanders W.S."/>
            <person name="Peterson D.G."/>
            <person name="Frelichowski J.E."/>
            <person name="Scheffler J.A."/>
            <person name="Scheffler B.E."/>
            <person name="Wendel J.F."/>
        </authorList>
    </citation>
    <scope>NUCLEOTIDE SEQUENCE [LARGE SCALE GENOMIC DNA]</scope>
    <source>
        <strain evidence="3">185</strain>
        <tissue evidence="3">Leaf</tissue>
    </source>
</reference>
<proteinExistence type="predicted"/>
<protein>
    <recommendedName>
        <fullName evidence="2">SCP domain-containing protein</fullName>
    </recommendedName>
</protein>
<dbReference type="Gene3D" id="3.40.33.10">
    <property type="entry name" value="CAP"/>
    <property type="match status" value="2"/>
</dbReference>
<keyword evidence="4" id="KW-1185">Reference proteome</keyword>
<feature type="domain" description="SCP" evidence="2">
    <location>
        <begin position="28"/>
        <end position="123"/>
    </location>
</feature>